<dbReference type="Proteomes" id="UP000887159">
    <property type="component" value="Unassembled WGS sequence"/>
</dbReference>
<reference evidence="2" key="1">
    <citation type="submission" date="2020-08" db="EMBL/GenBank/DDBJ databases">
        <title>Multicomponent nature underlies the extraordinary mechanical properties of spider dragline silk.</title>
        <authorList>
            <person name="Kono N."/>
            <person name="Nakamura H."/>
            <person name="Mori M."/>
            <person name="Yoshida Y."/>
            <person name="Ohtoshi R."/>
            <person name="Malay A.D."/>
            <person name="Moran D.A.P."/>
            <person name="Tomita M."/>
            <person name="Numata K."/>
            <person name="Arakawa K."/>
        </authorList>
    </citation>
    <scope>NUCLEOTIDE SEQUENCE</scope>
</reference>
<evidence type="ECO:0000313" key="3">
    <source>
        <dbReference type="Proteomes" id="UP000887159"/>
    </source>
</evidence>
<dbReference type="AlphaFoldDB" id="A0A8X6SHN4"/>
<dbReference type="EMBL" id="BMAU01021306">
    <property type="protein sequence ID" value="GFY11605.1"/>
    <property type="molecule type" value="Genomic_DNA"/>
</dbReference>
<dbReference type="PANTHER" id="PTHR46108">
    <property type="entry name" value="BLUE CHEESE"/>
    <property type="match status" value="1"/>
</dbReference>
<gene>
    <name evidence="2" type="primary">WDFY3</name>
    <name evidence="2" type="ORF">TNCV_4230741</name>
</gene>
<proteinExistence type="predicted"/>
<sequence>MVSRLLHVLKQLHLSSATCRILCRLLCILLQDTNRNVDLRCFGQFVAATIPLSSVKEKEMSIKGNINNALINSEKKDFVDSKNNQNILLRNHCLALLSSLLSRSGTANYTFCETVIKCLGYDWVLLFVQEHLHPTTVVLGLKILAVFLSHQHLLQIFRESSVNGGWIAETDAVLSNRVDLALGFNVSGSNMKSLGSVDVTEEASHVPGFQHLQFLMVHHVEIPEAYFLLLSILLGLFPAPLPPTVKLKFILNCRDEMVRKWVQQFTHIDGPTSVHYEAQSGWLSVVSDSLV</sequence>
<protein>
    <submittedName>
        <fullName evidence="2">WD repeat and FYVE domain-containing protein 3</fullName>
    </submittedName>
</protein>
<name>A0A8X6SHN4_TRICX</name>
<comment type="caution">
    <text evidence="2">The sequence shown here is derived from an EMBL/GenBank/DDBJ whole genome shotgun (WGS) entry which is preliminary data.</text>
</comment>
<accession>A0A8X6SHN4</accession>
<evidence type="ECO:0000313" key="2">
    <source>
        <dbReference type="EMBL" id="GFY11605.1"/>
    </source>
</evidence>
<dbReference type="InterPro" id="IPR051944">
    <property type="entry name" value="BEACH_domain_protein"/>
</dbReference>
<keyword evidence="1" id="KW-0853">WD repeat</keyword>
<evidence type="ECO:0000256" key="1">
    <source>
        <dbReference type="ARBA" id="ARBA00022574"/>
    </source>
</evidence>
<keyword evidence="3" id="KW-1185">Reference proteome</keyword>
<dbReference type="PANTHER" id="PTHR46108:SF4">
    <property type="entry name" value="BLUE CHEESE"/>
    <property type="match status" value="1"/>
</dbReference>
<organism evidence="2 3">
    <name type="scientific">Trichonephila clavipes</name>
    <name type="common">Golden silk orbweaver</name>
    <name type="synonym">Nephila clavipes</name>
    <dbReference type="NCBI Taxonomy" id="2585209"/>
    <lineage>
        <taxon>Eukaryota</taxon>
        <taxon>Metazoa</taxon>
        <taxon>Ecdysozoa</taxon>
        <taxon>Arthropoda</taxon>
        <taxon>Chelicerata</taxon>
        <taxon>Arachnida</taxon>
        <taxon>Araneae</taxon>
        <taxon>Araneomorphae</taxon>
        <taxon>Entelegynae</taxon>
        <taxon>Araneoidea</taxon>
        <taxon>Nephilidae</taxon>
        <taxon>Trichonephila</taxon>
    </lineage>
</organism>